<dbReference type="Pfam" id="PF01210">
    <property type="entry name" value="NAD_Gly3P_dh_N"/>
    <property type="match status" value="1"/>
</dbReference>
<dbReference type="NCBIfam" id="NF000940">
    <property type="entry name" value="PRK00094.1-2"/>
    <property type="match status" value="1"/>
</dbReference>
<evidence type="ECO:0000256" key="6">
    <source>
        <dbReference type="ARBA" id="ARBA00023264"/>
    </source>
</evidence>
<dbReference type="GO" id="GO:0006650">
    <property type="term" value="P:glycerophospholipid metabolic process"/>
    <property type="evidence" value="ECO:0007669"/>
    <property type="project" value="UniProtKB-UniRule"/>
</dbReference>
<evidence type="ECO:0000256" key="12">
    <source>
        <dbReference type="RuleBase" id="RU000439"/>
    </source>
</evidence>
<dbReference type="GO" id="GO:0141152">
    <property type="term" value="F:glycerol-3-phosphate dehydrogenase (NAD+) activity"/>
    <property type="evidence" value="ECO:0007669"/>
    <property type="project" value="RHEA"/>
</dbReference>
<dbReference type="PROSITE" id="PS00957">
    <property type="entry name" value="NAD_G3PDH"/>
    <property type="match status" value="1"/>
</dbReference>
<accession>A0A238J321</accession>
<feature type="binding site" evidence="7">
    <location>
        <position position="12"/>
    </location>
    <ligand>
        <name>NADPH</name>
        <dbReference type="ChEBI" id="CHEBI:57783"/>
    </ligand>
</feature>
<evidence type="ECO:0000256" key="3">
    <source>
        <dbReference type="ARBA" id="ARBA00023002"/>
    </source>
</evidence>
<keyword evidence="3 7" id="KW-0560">Oxidoreductase</keyword>
<keyword evidence="6 7" id="KW-1208">Phospholipid metabolism</keyword>
<dbReference type="InterPro" id="IPR036291">
    <property type="entry name" value="NAD(P)-bd_dom_sf"/>
</dbReference>
<proteinExistence type="inferred from homology"/>
<feature type="binding site" evidence="7">
    <location>
        <position position="238"/>
    </location>
    <ligand>
        <name>sn-glycerol 3-phosphate</name>
        <dbReference type="ChEBI" id="CHEBI:57597"/>
    </ligand>
</feature>
<dbReference type="PIRSF" id="PIRSF000114">
    <property type="entry name" value="Glycerol-3-P_dh"/>
    <property type="match status" value="1"/>
</dbReference>
<reference evidence="15 16" key="1">
    <citation type="submission" date="2017-05" db="EMBL/GenBank/DDBJ databases">
        <authorList>
            <person name="Song R."/>
            <person name="Chenine A.L."/>
            <person name="Ruprecht R.M."/>
        </authorList>
    </citation>
    <scope>NUCLEOTIDE SEQUENCE [LARGE SCALE GENOMIC DNA]</scope>
    <source>
        <strain evidence="15 16">CECT 8489</strain>
    </source>
</reference>
<comment type="similarity">
    <text evidence="1 7 11">Belongs to the NAD-dependent glycerol-3-phosphate dehydrogenase family.</text>
</comment>
<dbReference type="EMBL" id="FXXQ01000011">
    <property type="protein sequence ID" value="SMX25017.1"/>
    <property type="molecule type" value="Genomic_DNA"/>
</dbReference>
<dbReference type="EC" id="1.1.1.94" evidence="7"/>
<dbReference type="OrthoDB" id="9812273at2"/>
<feature type="binding site" evidence="10">
    <location>
        <begin position="8"/>
        <end position="13"/>
    </location>
    <ligand>
        <name>NAD(+)</name>
        <dbReference type="ChEBI" id="CHEBI:57540"/>
    </ligand>
</feature>
<dbReference type="GO" id="GO:0008654">
    <property type="term" value="P:phospholipid biosynthetic process"/>
    <property type="evidence" value="ECO:0007669"/>
    <property type="project" value="UniProtKB-KW"/>
</dbReference>
<dbReference type="GO" id="GO:0005975">
    <property type="term" value="P:carbohydrate metabolic process"/>
    <property type="evidence" value="ECO:0007669"/>
    <property type="project" value="InterPro"/>
</dbReference>
<keyword evidence="16" id="KW-1185">Reference proteome</keyword>
<dbReference type="PANTHER" id="PTHR11728">
    <property type="entry name" value="GLYCEROL-3-PHOSPHATE DEHYDROGENASE"/>
    <property type="match status" value="1"/>
</dbReference>
<dbReference type="GO" id="GO:0005829">
    <property type="term" value="C:cytosol"/>
    <property type="evidence" value="ECO:0007669"/>
    <property type="project" value="TreeGrafter"/>
</dbReference>
<dbReference type="PANTHER" id="PTHR11728:SF1">
    <property type="entry name" value="GLYCEROL-3-PHOSPHATE DEHYDROGENASE [NAD(+)] 2, CHLOROPLASTIC"/>
    <property type="match status" value="1"/>
</dbReference>
<keyword evidence="7 10" id="KW-0520">NAD</keyword>
<dbReference type="Gene3D" id="3.40.50.720">
    <property type="entry name" value="NAD(P)-binding Rossmann-like Domain"/>
    <property type="match status" value="1"/>
</dbReference>
<organism evidence="15 16">
    <name type="scientific">Boseongicola aestuarii</name>
    <dbReference type="NCBI Taxonomy" id="1470561"/>
    <lineage>
        <taxon>Bacteria</taxon>
        <taxon>Pseudomonadati</taxon>
        <taxon>Pseudomonadota</taxon>
        <taxon>Alphaproteobacteria</taxon>
        <taxon>Rhodobacterales</taxon>
        <taxon>Paracoccaceae</taxon>
        <taxon>Boseongicola</taxon>
    </lineage>
</organism>
<dbReference type="PRINTS" id="PR00077">
    <property type="entry name" value="GPDHDRGNASE"/>
</dbReference>
<evidence type="ECO:0000256" key="7">
    <source>
        <dbReference type="HAMAP-Rule" id="MF_00394"/>
    </source>
</evidence>
<feature type="binding site" evidence="7">
    <location>
        <position position="132"/>
    </location>
    <ligand>
        <name>sn-glycerol 3-phosphate</name>
        <dbReference type="ChEBI" id="CHEBI:57597"/>
    </ligand>
</feature>
<feature type="binding site" evidence="9">
    <location>
        <position position="102"/>
    </location>
    <ligand>
        <name>substrate</name>
    </ligand>
</feature>
<dbReference type="HAMAP" id="MF_00394">
    <property type="entry name" value="NAD_Glyc3P_dehydrog"/>
    <property type="match status" value="1"/>
</dbReference>
<evidence type="ECO:0000259" key="14">
    <source>
        <dbReference type="Pfam" id="PF07479"/>
    </source>
</evidence>
<dbReference type="InterPro" id="IPR006109">
    <property type="entry name" value="G3P_DH_NAD-dep_C"/>
</dbReference>
<feature type="binding site" evidence="7">
    <location>
        <position position="270"/>
    </location>
    <ligand>
        <name>NADPH</name>
        <dbReference type="ChEBI" id="CHEBI:57783"/>
    </ligand>
</feature>
<feature type="binding site" evidence="10">
    <location>
        <position position="134"/>
    </location>
    <ligand>
        <name>NAD(+)</name>
        <dbReference type="ChEBI" id="CHEBI:57540"/>
    </ligand>
</feature>
<evidence type="ECO:0000256" key="9">
    <source>
        <dbReference type="PIRSR" id="PIRSR000114-2"/>
    </source>
</evidence>
<comment type="pathway">
    <text evidence="7">Membrane lipid metabolism; glycerophospholipid metabolism.</text>
</comment>
<dbReference type="SUPFAM" id="SSF48179">
    <property type="entry name" value="6-phosphogluconate dehydrogenase C-terminal domain-like"/>
    <property type="match status" value="1"/>
</dbReference>
<dbReference type="InterPro" id="IPR011128">
    <property type="entry name" value="G3P_DH_NAD-dep_N"/>
</dbReference>
<feature type="domain" description="Glycerol-3-phosphate dehydrogenase NAD-dependent N-terminal" evidence="13">
    <location>
        <begin position="3"/>
        <end position="151"/>
    </location>
</feature>
<feature type="binding site" evidence="9">
    <location>
        <begin position="249"/>
        <end position="250"/>
    </location>
    <ligand>
        <name>substrate</name>
    </ligand>
</feature>
<feature type="binding site" evidence="7">
    <location>
        <position position="250"/>
    </location>
    <ligand>
        <name>sn-glycerol 3-phosphate</name>
        <dbReference type="ChEBI" id="CHEBI:57597"/>
    </ligand>
</feature>
<feature type="binding site" evidence="7">
    <location>
        <position position="134"/>
    </location>
    <ligand>
        <name>NADPH</name>
        <dbReference type="ChEBI" id="CHEBI:57783"/>
    </ligand>
</feature>
<evidence type="ECO:0000313" key="15">
    <source>
        <dbReference type="EMBL" id="SMX25017.1"/>
    </source>
</evidence>
<feature type="domain" description="Glycerol-3-phosphate dehydrogenase NAD-dependent C-terminal" evidence="14">
    <location>
        <begin position="174"/>
        <end position="309"/>
    </location>
</feature>
<comment type="caution">
    <text evidence="7">Lacks conserved residue(s) required for the propagation of feature annotation.</text>
</comment>
<comment type="function">
    <text evidence="7">Catalyzes the reduction of the glycolytic intermediate dihydroxyacetone phosphate (DHAP) to sn-glycerol 3-phosphate (G3P), the key precursor for phospholipid synthesis.</text>
</comment>
<keyword evidence="4 7" id="KW-0443">Lipid metabolism</keyword>
<dbReference type="Proteomes" id="UP000201838">
    <property type="component" value="Unassembled WGS sequence"/>
</dbReference>
<gene>
    <name evidence="7 15" type="primary">gpsA</name>
    <name evidence="15" type="ORF">BOA8489_03150</name>
</gene>
<feature type="binding site" evidence="7">
    <location>
        <position position="248"/>
    </location>
    <ligand>
        <name>sn-glycerol 3-phosphate</name>
        <dbReference type="ChEBI" id="CHEBI:57597"/>
    </ligand>
</feature>
<name>A0A238J321_9RHOB</name>
<dbReference type="NCBIfam" id="NF000942">
    <property type="entry name" value="PRK00094.1-4"/>
    <property type="match status" value="1"/>
</dbReference>
<keyword evidence="2 7" id="KW-0444">Lipid biosynthesis</keyword>
<feature type="binding site" evidence="7">
    <location>
        <position position="32"/>
    </location>
    <ligand>
        <name>NADPH</name>
        <dbReference type="ChEBI" id="CHEBI:57783"/>
    </ligand>
</feature>
<keyword evidence="7" id="KW-0521">NADP</keyword>
<feature type="binding site" evidence="7">
    <location>
        <position position="185"/>
    </location>
    <ligand>
        <name>sn-glycerol 3-phosphate</name>
        <dbReference type="ChEBI" id="CHEBI:57597"/>
    </ligand>
</feature>
<dbReference type="GO" id="GO:0046168">
    <property type="term" value="P:glycerol-3-phosphate catabolic process"/>
    <property type="evidence" value="ECO:0007669"/>
    <property type="project" value="InterPro"/>
</dbReference>
<evidence type="ECO:0000256" key="8">
    <source>
        <dbReference type="PIRSR" id="PIRSR000114-1"/>
    </source>
</evidence>
<dbReference type="GO" id="GO:0046167">
    <property type="term" value="P:glycerol-3-phosphate biosynthetic process"/>
    <property type="evidence" value="ECO:0007669"/>
    <property type="project" value="UniProtKB-UniRule"/>
</dbReference>
<comment type="catalytic activity">
    <reaction evidence="7 12">
        <text>sn-glycerol 3-phosphate + NADP(+) = dihydroxyacetone phosphate + NADPH + H(+)</text>
        <dbReference type="Rhea" id="RHEA:11096"/>
        <dbReference type="ChEBI" id="CHEBI:15378"/>
        <dbReference type="ChEBI" id="CHEBI:57597"/>
        <dbReference type="ChEBI" id="CHEBI:57642"/>
        <dbReference type="ChEBI" id="CHEBI:57783"/>
        <dbReference type="ChEBI" id="CHEBI:58349"/>
        <dbReference type="EC" id="1.1.1.94"/>
    </reaction>
</comment>
<dbReference type="InterPro" id="IPR013328">
    <property type="entry name" value="6PGD_dom2"/>
</dbReference>
<dbReference type="RefSeq" id="WP_093975215.1">
    <property type="nucleotide sequence ID" value="NZ_FXXQ01000011.1"/>
</dbReference>
<evidence type="ECO:0000256" key="10">
    <source>
        <dbReference type="PIRSR" id="PIRSR000114-3"/>
    </source>
</evidence>
<evidence type="ECO:0000256" key="4">
    <source>
        <dbReference type="ARBA" id="ARBA00023098"/>
    </source>
</evidence>
<comment type="subcellular location">
    <subcellularLocation>
        <location evidence="7">Cytoplasm</location>
    </subcellularLocation>
</comment>
<dbReference type="InterPro" id="IPR008927">
    <property type="entry name" value="6-PGluconate_DH-like_C_sf"/>
</dbReference>
<dbReference type="GO" id="GO:0051287">
    <property type="term" value="F:NAD binding"/>
    <property type="evidence" value="ECO:0007669"/>
    <property type="project" value="InterPro"/>
</dbReference>
<keyword evidence="7" id="KW-0963">Cytoplasm</keyword>
<evidence type="ECO:0000256" key="5">
    <source>
        <dbReference type="ARBA" id="ARBA00023209"/>
    </source>
</evidence>
<evidence type="ECO:0000313" key="16">
    <source>
        <dbReference type="Proteomes" id="UP000201838"/>
    </source>
</evidence>
<feature type="binding site" evidence="7">
    <location>
        <position position="102"/>
    </location>
    <ligand>
        <name>sn-glycerol 3-phosphate</name>
        <dbReference type="ChEBI" id="CHEBI:57597"/>
    </ligand>
</feature>
<sequence length="320" mass="32926">MSEIAILGAGAFGTSLAMALSLNGAAVTLWCRNPEVAENMRNTRTSPPRLPGHNLPKTLSVEHDLTQIQSPTLLLAVPMQSLANFLQAAPDWSQRTLVACCKGIDRQTGLGPFATVKGGAPSADAALLTGPSFAADIAKGLPTALTLAAPTDSEGLALQNALSRPALRLYRTTDTIGAELGGALKNVIALAAGMAIGAGFGDSARAAVIARGFAEMTRYSMAKGAQPETLQGLSGLGDLVLTCTSEKSRNFSAGVAFGRGETPDMTSTTEGIATAEALAIEAELHQLDMPLTTAIHAVTTGKIDVHDAVGTLLARPVKQE</sequence>
<evidence type="ECO:0000256" key="11">
    <source>
        <dbReference type="RuleBase" id="RU000437"/>
    </source>
</evidence>
<dbReference type="SUPFAM" id="SSF51735">
    <property type="entry name" value="NAD(P)-binding Rossmann-fold domains"/>
    <property type="match status" value="1"/>
</dbReference>
<evidence type="ECO:0000259" key="13">
    <source>
        <dbReference type="Pfam" id="PF01210"/>
    </source>
</evidence>
<keyword evidence="7" id="KW-0547">Nucleotide-binding</keyword>
<feature type="binding site" evidence="7">
    <location>
        <position position="130"/>
    </location>
    <ligand>
        <name>sn-glycerol 3-phosphate</name>
        <dbReference type="ChEBI" id="CHEBI:57597"/>
    </ligand>
</feature>
<feature type="binding site" evidence="7">
    <location>
        <position position="249"/>
    </location>
    <ligand>
        <name>NADPH</name>
        <dbReference type="ChEBI" id="CHEBI:57783"/>
    </ligand>
</feature>
<dbReference type="InterPro" id="IPR006168">
    <property type="entry name" value="G3P_DH_NAD-dep"/>
</dbReference>
<keyword evidence="5 7" id="KW-0594">Phospholipid biosynthesis</keyword>
<dbReference type="AlphaFoldDB" id="A0A238J321"/>
<dbReference type="UniPathway" id="UPA00940"/>
<feature type="binding site" evidence="10">
    <location>
        <position position="249"/>
    </location>
    <ligand>
        <name>NAD(+)</name>
        <dbReference type="ChEBI" id="CHEBI:57540"/>
    </ligand>
</feature>
<protein>
    <recommendedName>
        <fullName evidence="7">Glycerol-3-phosphate dehydrogenase [NAD(P)+]</fullName>
        <ecNumber evidence="7">1.1.1.94</ecNumber>
    </recommendedName>
    <alternativeName>
        <fullName evidence="7">NAD(P)(+)-dependent glycerol-3-phosphate dehydrogenase</fullName>
    </alternativeName>
    <alternativeName>
        <fullName evidence="7">NAD(P)H-dependent dihydroxyacetone-phosphate reductase</fullName>
    </alternativeName>
</protein>
<dbReference type="GO" id="GO:0141153">
    <property type="term" value="F:glycerol-3-phosphate dehydrogenase (NADP+) activity"/>
    <property type="evidence" value="ECO:0007669"/>
    <property type="project" value="RHEA"/>
</dbReference>
<feature type="active site" description="Proton acceptor" evidence="7 8">
    <location>
        <position position="185"/>
    </location>
</feature>
<evidence type="ECO:0000256" key="2">
    <source>
        <dbReference type="ARBA" id="ARBA00022516"/>
    </source>
</evidence>
<feature type="binding site" evidence="7">
    <location>
        <position position="249"/>
    </location>
    <ligand>
        <name>sn-glycerol 3-phosphate</name>
        <dbReference type="ChEBI" id="CHEBI:57597"/>
    </ligand>
</feature>
<dbReference type="Pfam" id="PF07479">
    <property type="entry name" value="NAD_Gly3P_dh_C"/>
    <property type="match status" value="1"/>
</dbReference>
<feature type="binding site" evidence="7">
    <location>
        <position position="102"/>
    </location>
    <ligand>
        <name>NADPH</name>
        <dbReference type="ChEBI" id="CHEBI:57783"/>
    </ligand>
</feature>
<evidence type="ECO:0000256" key="1">
    <source>
        <dbReference type="ARBA" id="ARBA00011009"/>
    </source>
</evidence>
<dbReference type="Gene3D" id="1.10.1040.10">
    <property type="entry name" value="N-(1-d-carboxylethyl)-l-norvaline Dehydrogenase, domain 2"/>
    <property type="match status" value="1"/>
</dbReference>
<comment type="catalytic activity">
    <reaction evidence="7">
        <text>sn-glycerol 3-phosphate + NAD(+) = dihydroxyacetone phosphate + NADH + H(+)</text>
        <dbReference type="Rhea" id="RHEA:11092"/>
        <dbReference type="ChEBI" id="CHEBI:15378"/>
        <dbReference type="ChEBI" id="CHEBI:57540"/>
        <dbReference type="ChEBI" id="CHEBI:57597"/>
        <dbReference type="ChEBI" id="CHEBI:57642"/>
        <dbReference type="ChEBI" id="CHEBI:57945"/>
        <dbReference type="EC" id="1.1.1.94"/>
    </reaction>
</comment>